<protein>
    <submittedName>
        <fullName evidence="2">Uncharacterized protein</fullName>
    </submittedName>
</protein>
<keyword evidence="3" id="KW-1185">Reference proteome</keyword>
<dbReference type="EMBL" id="JAVFHQ010000058">
    <property type="protein sequence ID" value="KAK4541033.1"/>
    <property type="molecule type" value="Genomic_DNA"/>
</dbReference>
<name>A0AAV9J8I5_9PEZI</name>
<dbReference type="Proteomes" id="UP001324427">
    <property type="component" value="Unassembled WGS sequence"/>
</dbReference>
<dbReference type="AlphaFoldDB" id="A0AAV9J8I5"/>
<evidence type="ECO:0000313" key="3">
    <source>
        <dbReference type="Proteomes" id="UP001324427"/>
    </source>
</evidence>
<evidence type="ECO:0000313" key="2">
    <source>
        <dbReference type="EMBL" id="KAK4541033.1"/>
    </source>
</evidence>
<proteinExistence type="predicted"/>
<reference evidence="2 3" key="1">
    <citation type="submission" date="2021-11" db="EMBL/GenBank/DDBJ databases">
        <title>Black yeast isolated from Biological Soil Crust.</title>
        <authorList>
            <person name="Kurbessoian T."/>
        </authorList>
    </citation>
    <scope>NUCLEOTIDE SEQUENCE [LARGE SCALE GENOMIC DNA]</scope>
    <source>
        <strain evidence="2 3">CCFEE 5522</strain>
    </source>
</reference>
<accession>A0AAV9J8I5</accession>
<feature type="region of interest" description="Disordered" evidence="1">
    <location>
        <begin position="1"/>
        <end position="35"/>
    </location>
</feature>
<organism evidence="2 3">
    <name type="scientific">Oleoguttula mirabilis</name>
    <dbReference type="NCBI Taxonomy" id="1507867"/>
    <lineage>
        <taxon>Eukaryota</taxon>
        <taxon>Fungi</taxon>
        <taxon>Dikarya</taxon>
        <taxon>Ascomycota</taxon>
        <taxon>Pezizomycotina</taxon>
        <taxon>Dothideomycetes</taxon>
        <taxon>Dothideomycetidae</taxon>
        <taxon>Mycosphaerellales</taxon>
        <taxon>Teratosphaeriaceae</taxon>
        <taxon>Oleoguttula</taxon>
    </lineage>
</organism>
<comment type="caution">
    <text evidence="2">The sequence shown here is derived from an EMBL/GenBank/DDBJ whole genome shotgun (WGS) entry which is preliminary data.</text>
</comment>
<sequence length="155" mass="16980">MELGNTSLRRRSTLSRTLPRLQETSTKPNEPVVVRTGTAVSPPALAAGKQQYPSTIYNTAGLVRGLKSSLADTVNPHNLFSCDNRHVAFILPFLDHAFRHLGISTAASEFAFSPTHFGLNNRVMEILHHAVRRPMGGHSDVGKVNYGVVGMYLED</sequence>
<gene>
    <name evidence="2" type="ORF">LTR36_008402</name>
</gene>
<evidence type="ECO:0000256" key="1">
    <source>
        <dbReference type="SAM" id="MobiDB-lite"/>
    </source>
</evidence>